<dbReference type="EMBL" id="FMZE01000001">
    <property type="protein sequence ID" value="SDC24216.1"/>
    <property type="molecule type" value="Genomic_DNA"/>
</dbReference>
<dbReference type="HAMAP" id="MF_01830">
    <property type="entry name" value="Hydro_lyase"/>
    <property type="match status" value="1"/>
</dbReference>
<dbReference type="OrthoDB" id="149585at2"/>
<dbReference type="RefSeq" id="WP_091797468.1">
    <property type="nucleotide sequence ID" value="NZ_CP016353.1"/>
</dbReference>
<evidence type="ECO:0000256" key="1">
    <source>
        <dbReference type="ARBA" id="ARBA00007896"/>
    </source>
</evidence>
<accession>A0A222VPU0</accession>
<dbReference type="PIRSF" id="PIRSF029755">
    <property type="entry name" value="UCP029755"/>
    <property type="match status" value="1"/>
</dbReference>
<keyword evidence="2 3" id="KW-0456">Lyase</keyword>
<dbReference type="Proteomes" id="UP000199494">
    <property type="component" value="Unassembled WGS sequence"/>
</dbReference>
<dbReference type="AlphaFoldDB" id="A0A222VPU0"/>
<name>A0A222VPU0_9PSEU</name>
<dbReference type="Gene3D" id="3.40.1640.10">
    <property type="entry name" value="PSTPO5379-like"/>
    <property type="match status" value="1"/>
</dbReference>
<organism evidence="4 5">
    <name type="scientific">Prauserella marina</name>
    <dbReference type="NCBI Taxonomy" id="530584"/>
    <lineage>
        <taxon>Bacteria</taxon>
        <taxon>Bacillati</taxon>
        <taxon>Actinomycetota</taxon>
        <taxon>Actinomycetes</taxon>
        <taxon>Pseudonocardiales</taxon>
        <taxon>Pseudonocardiaceae</taxon>
        <taxon>Prauserella</taxon>
    </lineage>
</organism>
<dbReference type="Pfam" id="PF07286">
    <property type="entry name" value="D-Glu_cyclase"/>
    <property type="match status" value="1"/>
</dbReference>
<dbReference type="InterPro" id="IPR016938">
    <property type="entry name" value="UPF0317"/>
</dbReference>
<gene>
    <name evidence="4" type="ORF">SAMN05421630_101948</name>
</gene>
<evidence type="ECO:0000313" key="4">
    <source>
        <dbReference type="EMBL" id="SDC24216.1"/>
    </source>
</evidence>
<evidence type="ECO:0000313" key="5">
    <source>
        <dbReference type="Proteomes" id="UP000199494"/>
    </source>
</evidence>
<protein>
    <recommendedName>
        <fullName evidence="3">Putative hydro-lyase SAMN05421630_101948</fullName>
        <ecNumber evidence="3">4.2.1.-</ecNumber>
    </recommendedName>
</protein>
<dbReference type="PANTHER" id="PTHR32022">
    <property type="entry name" value="D-GLUTAMATE CYCLASE, MITOCHONDRIAL"/>
    <property type="match status" value="1"/>
</dbReference>
<sequence length="262" mass="28710">MNLETWRSFTPEQARTTIRNGHTGTTSGWSDGWAQANLLAVPREQAFDLMLFAQRNPKPCPLLDVFDPGARSSSRFKGDITTDVPAYRIYERGTLVAEETDVSGLWRDDLVAFLFGCSFSFERALIEAGIDMRHNAAGTTVPMYRTTIDCEPAGMFASSTVVSMRGVPADRVPDTVRICARYPAVHGAPVHVGDPGLIGITDLDKPDWGDPPVLREGDVPVFWACGVTPQAMVMQSRPEFAIAHAPGRMAITDIRESELITP</sequence>
<dbReference type="GO" id="GO:0016829">
    <property type="term" value="F:lyase activity"/>
    <property type="evidence" value="ECO:0007669"/>
    <property type="project" value="UniProtKB-KW"/>
</dbReference>
<keyword evidence="5" id="KW-1185">Reference proteome</keyword>
<dbReference type="Gene3D" id="3.30.2040.10">
    <property type="entry name" value="PSTPO5379-like domain"/>
    <property type="match status" value="1"/>
</dbReference>
<proteinExistence type="inferred from homology"/>
<dbReference type="FunFam" id="3.30.2040.10:FF:000001">
    <property type="entry name" value="D-glutamate cyclase, mitochondrial"/>
    <property type="match status" value="1"/>
</dbReference>
<dbReference type="PANTHER" id="PTHR32022:SF10">
    <property type="entry name" value="D-GLUTAMATE CYCLASE, MITOCHONDRIAL"/>
    <property type="match status" value="1"/>
</dbReference>
<comment type="similarity">
    <text evidence="1 3">Belongs to the D-glutamate cyclase family.</text>
</comment>
<evidence type="ECO:0000256" key="2">
    <source>
        <dbReference type="ARBA" id="ARBA00023239"/>
    </source>
</evidence>
<dbReference type="InterPro" id="IPR038021">
    <property type="entry name" value="Putative_hydro-lyase"/>
</dbReference>
<dbReference type="InterPro" id="IPR009906">
    <property type="entry name" value="D-Glu_cyclase"/>
</dbReference>
<dbReference type="SUPFAM" id="SSF160920">
    <property type="entry name" value="PSTPO5379-like"/>
    <property type="match status" value="1"/>
</dbReference>
<dbReference type="NCBIfam" id="NF003969">
    <property type="entry name" value="PRK05463.1"/>
    <property type="match status" value="1"/>
</dbReference>
<dbReference type="KEGG" id="pmad:BAY61_12835"/>
<reference evidence="4 5" key="1">
    <citation type="submission" date="2016-10" db="EMBL/GenBank/DDBJ databases">
        <authorList>
            <person name="de Groot N.N."/>
        </authorList>
    </citation>
    <scope>NUCLEOTIDE SEQUENCE [LARGE SCALE GENOMIC DNA]</scope>
    <source>
        <strain evidence="4 5">CGMCC 4.5506</strain>
    </source>
</reference>
<dbReference type="EC" id="4.2.1.-" evidence="3"/>
<dbReference type="STRING" id="530584.SAMN05421630_101948"/>
<evidence type="ECO:0000256" key="3">
    <source>
        <dbReference type="HAMAP-Rule" id="MF_01830"/>
    </source>
</evidence>